<dbReference type="OMA" id="MHIAEND"/>
<sequence>MALCLRDAEVIIGAEEMSPGGRVMVGDMRRYASAFVDAVKEIGSLDNICYARVRDIVGQNSTFVSQSGTFPKRFHDYSTRDVMGMNDAMNDIYEQALENELGFSATFDLMTTWRHLGRLGSHDLSAMREALGGMPVKVLGASLCSAAGPPFCNAIFQFPNFSVSYESGVDFIPRCDASIEIFSKSKSIKICYDTPYIKGVPVTLHVKEASPDGSYRECMIRKTYEDPFISMLKELYDCAVFEKEIKTTATDAKREIELFGMILRAAVQGQVT</sequence>
<dbReference type="Gene3D" id="3.30.360.10">
    <property type="entry name" value="Dihydrodipicolinate Reductase, domain 2"/>
    <property type="match status" value="1"/>
</dbReference>
<dbReference type="HOGENOM" id="CLU_028866_0_0_1"/>
<dbReference type="AlphaFoldDB" id="C4JS52"/>
<dbReference type="EMBL" id="CH476617">
    <property type="protein sequence ID" value="EEP80449.1"/>
    <property type="molecule type" value="Genomic_DNA"/>
</dbReference>
<dbReference type="Proteomes" id="UP000002058">
    <property type="component" value="Unassembled WGS sequence"/>
</dbReference>
<evidence type="ECO:0000313" key="2">
    <source>
        <dbReference type="Proteomes" id="UP000002058"/>
    </source>
</evidence>
<accession>C4JS52</accession>
<dbReference type="STRING" id="336963.C4JS52"/>
<dbReference type="OrthoDB" id="64915at2759"/>
<gene>
    <name evidence="1" type="ORF">UREG_05291</name>
</gene>
<name>C4JS52_UNCRE</name>
<dbReference type="RefSeq" id="XP_002584602.1">
    <property type="nucleotide sequence ID" value="XM_002584556.1"/>
</dbReference>
<dbReference type="KEGG" id="ure:UREG_05291"/>
<dbReference type="VEuPathDB" id="FungiDB:UREG_05291"/>
<protein>
    <recommendedName>
        <fullName evidence="3">Gfo/Idh/MocA-like oxidoreductase C-terminal domain-containing protein</fullName>
    </recommendedName>
</protein>
<dbReference type="GeneID" id="8442149"/>
<reference evidence="2" key="1">
    <citation type="journal article" date="2009" name="Genome Res.">
        <title>Comparative genomic analyses of the human fungal pathogens Coccidioides and their relatives.</title>
        <authorList>
            <person name="Sharpton T.J."/>
            <person name="Stajich J.E."/>
            <person name="Rounsley S.D."/>
            <person name="Gardner M.J."/>
            <person name="Wortman J.R."/>
            <person name="Jordar V.S."/>
            <person name="Maiti R."/>
            <person name="Kodira C.D."/>
            <person name="Neafsey D.E."/>
            <person name="Zeng Q."/>
            <person name="Hung C.-Y."/>
            <person name="McMahan C."/>
            <person name="Muszewska A."/>
            <person name="Grynberg M."/>
            <person name="Mandel M.A."/>
            <person name="Kellner E.M."/>
            <person name="Barker B.M."/>
            <person name="Galgiani J.N."/>
            <person name="Orbach M.J."/>
            <person name="Kirkland T.N."/>
            <person name="Cole G.T."/>
            <person name="Henn M.R."/>
            <person name="Birren B.W."/>
            <person name="Taylor J.W."/>
        </authorList>
    </citation>
    <scope>NUCLEOTIDE SEQUENCE [LARGE SCALE GENOMIC DNA]</scope>
    <source>
        <strain evidence="2">UAMH 1704</strain>
    </source>
</reference>
<proteinExistence type="predicted"/>
<dbReference type="InParanoid" id="C4JS52"/>
<keyword evidence="2" id="KW-1185">Reference proteome</keyword>
<dbReference type="eggNOG" id="ENOG502QTKU">
    <property type="taxonomic scope" value="Eukaryota"/>
</dbReference>
<evidence type="ECO:0000313" key="1">
    <source>
        <dbReference type="EMBL" id="EEP80449.1"/>
    </source>
</evidence>
<organism evidence="1 2">
    <name type="scientific">Uncinocarpus reesii (strain UAMH 1704)</name>
    <dbReference type="NCBI Taxonomy" id="336963"/>
    <lineage>
        <taxon>Eukaryota</taxon>
        <taxon>Fungi</taxon>
        <taxon>Dikarya</taxon>
        <taxon>Ascomycota</taxon>
        <taxon>Pezizomycotina</taxon>
        <taxon>Eurotiomycetes</taxon>
        <taxon>Eurotiomycetidae</taxon>
        <taxon>Onygenales</taxon>
        <taxon>Onygenaceae</taxon>
        <taxon>Uncinocarpus</taxon>
    </lineage>
</organism>
<evidence type="ECO:0008006" key="3">
    <source>
        <dbReference type="Google" id="ProtNLM"/>
    </source>
</evidence>